<dbReference type="AlphaFoldDB" id="A0A4U0VE40"/>
<feature type="compositionally biased region" description="Basic and acidic residues" evidence="1">
    <location>
        <begin position="88"/>
        <end position="98"/>
    </location>
</feature>
<feature type="compositionally biased region" description="Basic and acidic residues" evidence="1">
    <location>
        <begin position="394"/>
        <end position="422"/>
    </location>
</feature>
<dbReference type="OrthoDB" id="5410752at2759"/>
<feature type="compositionally biased region" description="Basic and acidic residues" evidence="1">
    <location>
        <begin position="106"/>
        <end position="171"/>
    </location>
</feature>
<dbReference type="PANTHER" id="PTHR45691:SF1">
    <property type="entry name" value="FH2 DOMAIN-CONTAINING PROTEIN 1-RELATED"/>
    <property type="match status" value="1"/>
</dbReference>
<feature type="region of interest" description="Disordered" evidence="1">
    <location>
        <begin position="653"/>
        <end position="673"/>
    </location>
</feature>
<feature type="compositionally biased region" description="Pro residues" evidence="1">
    <location>
        <begin position="327"/>
        <end position="340"/>
    </location>
</feature>
<evidence type="ECO:0000256" key="1">
    <source>
        <dbReference type="SAM" id="MobiDB-lite"/>
    </source>
</evidence>
<feature type="compositionally biased region" description="Basic residues" evidence="1">
    <location>
        <begin position="423"/>
        <end position="435"/>
    </location>
</feature>
<accession>A0A4U0VE40</accession>
<dbReference type="STRING" id="329885.A0A4U0VE40"/>
<feature type="compositionally biased region" description="Basic and acidic residues" evidence="1">
    <location>
        <begin position="533"/>
        <end position="559"/>
    </location>
</feature>
<feature type="compositionally biased region" description="Basic and acidic residues" evidence="1">
    <location>
        <begin position="1"/>
        <end position="17"/>
    </location>
</feature>
<dbReference type="PANTHER" id="PTHR45691">
    <property type="entry name" value="PROTEIN DIAPHANOUS"/>
    <property type="match status" value="1"/>
</dbReference>
<gene>
    <name evidence="3" type="ORF">B0A54_02752</name>
</gene>
<feature type="compositionally biased region" description="Pro residues" evidence="1">
    <location>
        <begin position="658"/>
        <end position="670"/>
    </location>
</feature>
<protein>
    <recommendedName>
        <fullName evidence="2">DUF8035 domain-containing protein</fullName>
    </recommendedName>
</protein>
<feature type="compositionally biased region" description="Pro residues" evidence="1">
    <location>
        <begin position="364"/>
        <end position="375"/>
    </location>
</feature>
<feature type="domain" description="DUF8035" evidence="2">
    <location>
        <begin position="578"/>
        <end position="632"/>
    </location>
</feature>
<feature type="compositionally biased region" description="Basic and acidic residues" evidence="1">
    <location>
        <begin position="227"/>
        <end position="288"/>
    </location>
</feature>
<dbReference type="GO" id="GO:0005884">
    <property type="term" value="C:actin filament"/>
    <property type="evidence" value="ECO:0007669"/>
    <property type="project" value="TreeGrafter"/>
</dbReference>
<evidence type="ECO:0000313" key="4">
    <source>
        <dbReference type="Proteomes" id="UP000310066"/>
    </source>
</evidence>
<dbReference type="InterPro" id="IPR058348">
    <property type="entry name" value="DUF8035"/>
</dbReference>
<feature type="compositionally biased region" description="Basic and acidic residues" evidence="1">
    <location>
        <begin position="178"/>
        <end position="215"/>
    </location>
</feature>
<reference evidence="3 4" key="1">
    <citation type="submission" date="2017-03" db="EMBL/GenBank/DDBJ databases">
        <title>Genomes of endolithic fungi from Antarctica.</title>
        <authorList>
            <person name="Coleine C."/>
            <person name="Masonjones S."/>
            <person name="Stajich J.E."/>
        </authorList>
    </citation>
    <scope>NUCLEOTIDE SEQUENCE [LARGE SCALE GENOMIC DNA]</scope>
    <source>
        <strain evidence="3 4">CCFEE 5311</strain>
    </source>
</reference>
<sequence>MSRRGYDDRYDDRESGVSRRPRRDREYEELDVDITRTRGYPESRAPRGETLVKERDTVINERRGERGPRQPDFLRDDYGKTTSGALVIRREERDEDTYSRAPTRRRSLETVRSRAPTERVVEKEEIVIRERDRDRAPQYPRGERDFTEKEEIIIREGGRERARSRPPREQERSEEEIDIKIKRQESRPEPPRSEAPARSEYRERDIEEVRFRRGGGEMPARPPPARTEVDREEIRFTETRSPPPRRDPRGREVIREEIDIREERSMPPPRREPSRGQLVARDREEWIVRRKREVSPPPPRDYEKEEIIIRRRERTPSPEPPPREPTPEPAPPPPLEPIIRPPIIQEVITHHRHIDHGIERARSPTPPPAPAPPSPPREEALEIEIKRQGVRNGRAYEEDIIFERDIGESRNKEREYDRETTRRRSPSPAPTRRRSPSPAPSRAMSRRYEQDDIAQEAEYYNRKVRERGYAGEAYNGATRDWGLVDVPPGTERVRMDGAGGGAQEIFWDRYKGERRGKFITADRTYGEEWGNGGREREPARSPPPEKEKEKEKDRETVRETRITRDRIIEDTSRGKTKDKMWTEITKDLVLKEAVDEMGYEYEETDEFFYVMEYLRYEDVLHLVELTEDIRRERRERIREIQWQREESERLPAPKMITAPPPLPSIPPPPMSVRGGGRWDEKVYERDYVYERDGRRYR</sequence>
<evidence type="ECO:0000313" key="3">
    <source>
        <dbReference type="EMBL" id="TKA47274.1"/>
    </source>
</evidence>
<dbReference type="Proteomes" id="UP000310066">
    <property type="component" value="Unassembled WGS sequence"/>
</dbReference>
<comment type="caution">
    <text evidence="3">The sequence shown here is derived from an EMBL/GenBank/DDBJ whole genome shotgun (WGS) entry which is preliminary data.</text>
</comment>
<feature type="compositionally biased region" description="Basic and acidic residues" evidence="1">
    <location>
        <begin position="376"/>
        <end position="387"/>
    </location>
</feature>
<dbReference type="GO" id="GO:0030041">
    <property type="term" value="P:actin filament polymerization"/>
    <property type="evidence" value="ECO:0007669"/>
    <property type="project" value="TreeGrafter"/>
</dbReference>
<feature type="compositionally biased region" description="Basic and acidic residues" evidence="1">
    <location>
        <begin position="300"/>
        <end position="326"/>
    </location>
</feature>
<feature type="region of interest" description="Disordered" evidence="1">
    <location>
        <begin position="1"/>
        <end position="454"/>
    </location>
</feature>
<feature type="compositionally biased region" description="Basic and acidic residues" evidence="1">
    <location>
        <begin position="33"/>
        <end position="79"/>
    </location>
</feature>
<proteinExistence type="predicted"/>
<evidence type="ECO:0000259" key="2">
    <source>
        <dbReference type="Pfam" id="PF26118"/>
    </source>
</evidence>
<name>A0A4U0VE40_9PEZI</name>
<feature type="region of interest" description="Disordered" evidence="1">
    <location>
        <begin position="525"/>
        <end position="559"/>
    </location>
</feature>
<dbReference type="InterPro" id="IPR051412">
    <property type="entry name" value="Formin_Homology_Diaphanous_sf"/>
</dbReference>
<dbReference type="EMBL" id="NAJP01000006">
    <property type="protein sequence ID" value="TKA47274.1"/>
    <property type="molecule type" value="Genomic_DNA"/>
</dbReference>
<dbReference type="Pfam" id="PF26118">
    <property type="entry name" value="DUF8035"/>
    <property type="match status" value="1"/>
</dbReference>
<organism evidence="3 4">
    <name type="scientific">Friedmanniomyces endolithicus</name>
    <dbReference type="NCBI Taxonomy" id="329885"/>
    <lineage>
        <taxon>Eukaryota</taxon>
        <taxon>Fungi</taxon>
        <taxon>Dikarya</taxon>
        <taxon>Ascomycota</taxon>
        <taxon>Pezizomycotina</taxon>
        <taxon>Dothideomycetes</taxon>
        <taxon>Dothideomycetidae</taxon>
        <taxon>Mycosphaerellales</taxon>
        <taxon>Teratosphaeriaceae</taxon>
        <taxon>Friedmanniomyces</taxon>
    </lineage>
</organism>